<reference evidence="5 6" key="1">
    <citation type="journal article" date="2020" name="G3 (Bethesda)">
        <title>Improved Reference Genome for Cyclotella cryptica CCMP332, a Model for Cell Wall Morphogenesis, Salinity Adaptation, and Lipid Production in Diatoms (Bacillariophyta).</title>
        <authorList>
            <person name="Roberts W.R."/>
            <person name="Downey K.M."/>
            <person name="Ruck E.C."/>
            <person name="Traller J.C."/>
            <person name="Alverson A.J."/>
        </authorList>
    </citation>
    <scope>NUCLEOTIDE SEQUENCE [LARGE SCALE GENOMIC DNA]</scope>
    <source>
        <strain evidence="5 6">CCMP332</strain>
    </source>
</reference>
<evidence type="ECO:0000256" key="3">
    <source>
        <dbReference type="SAM" id="SignalP"/>
    </source>
</evidence>
<feature type="binding site" evidence="1">
    <location>
        <position position="398"/>
    </location>
    <ligand>
        <name>Zn(2+)</name>
        <dbReference type="ChEBI" id="CHEBI:29105"/>
        <note>catalytic</note>
    </ligand>
</feature>
<dbReference type="InterPro" id="IPR001590">
    <property type="entry name" value="Peptidase_M12B"/>
</dbReference>
<evidence type="ECO:0000313" key="6">
    <source>
        <dbReference type="Proteomes" id="UP001516023"/>
    </source>
</evidence>
<dbReference type="InterPro" id="IPR024079">
    <property type="entry name" value="MetalloPept_cat_dom_sf"/>
</dbReference>
<evidence type="ECO:0000256" key="1">
    <source>
        <dbReference type="PROSITE-ProRule" id="PRU00276"/>
    </source>
</evidence>
<keyword evidence="1" id="KW-0479">Metal-binding</keyword>
<evidence type="ECO:0000259" key="4">
    <source>
        <dbReference type="PROSITE" id="PS50215"/>
    </source>
</evidence>
<dbReference type="GO" id="GO:0046872">
    <property type="term" value="F:metal ion binding"/>
    <property type="evidence" value="ECO:0007669"/>
    <property type="project" value="UniProtKB-KW"/>
</dbReference>
<name>A0ABD3Q5J0_9STRA</name>
<feature type="signal peptide" evidence="3">
    <location>
        <begin position="1"/>
        <end position="23"/>
    </location>
</feature>
<dbReference type="AlphaFoldDB" id="A0ABD3Q5J0"/>
<feature type="compositionally biased region" description="Low complexity" evidence="2">
    <location>
        <begin position="750"/>
        <end position="960"/>
    </location>
</feature>
<organism evidence="5 6">
    <name type="scientific">Cyclotella cryptica</name>
    <dbReference type="NCBI Taxonomy" id="29204"/>
    <lineage>
        <taxon>Eukaryota</taxon>
        <taxon>Sar</taxon>
        <taxon>Stramenopiles</taxon>
        <taxon>Ochrophyta</taxon>
        <taxon>Bacillariophyta</taxon>
        <taxon>Coscinodiscophyceae</taxon>
        <taxon>Thalassiosirophycidae</taxon>
        <taxon>Stephanodiscales</taxon>
        <taxon>Stephanodiscaceae</taxon>
        <taxon>Cyclotella</taxon>
    </lineage>
</organism>
<accession>A0ABD3Q5J0</accession>
<feature type="binding site" evidence="1">
    <location>
        <position position="392"/>
    </location>
    <ligand>
        <name>Zn(2+)</name>
        <dbReference type="ChEBI" id="CHEBI:29105"/>
        <note>catalytic</note>
    </ligand>
</feature>
<comment type="caution">
    <text evidence="5">The sequence shown here is derived from an EMBL/GenBank/DDBJ whole genome shotgun (WGS) entry which is preliminary data.</text>
</comment>
<dbReference type="Gene3D" id="3.40.390.10">
    <property type="entry name" value="Collagenase (Catalytic Domain)"/>
    <property type="match status" value="1"/>
</dbReference>
<feature type="region of interest" description="Disordered" evidence="2">
    <location>
        <begin position="743"/>
        <end position="1096"/>
    </location>
</feature>
<sequence length="1096" mass="116459">MSGGLITTKILFLCLSIFHLAIAHNEDIFFTSSARSSSHQTQTARRRLAPEASIIDALSQQLADGIEHPRFTIAANYFDGDSNLFDGSGPFEIDVVLTNPSVTELTSFSVDGISSPVKNSIKLLVADQSLQDGTRANNFAILAVDENKGSVSGIVQKNKKLLKLEQSQGGETLVTEVNYNPPTNWTCLVDATMYGEPNPTHGHSDDHHNSIFDVATSAFGSRYTENRRLYATDTFPNAWSYQVDLYIEVDGDLVNYHDSDTVNMPNTIEYVNALVTAVSAIYEQEIDTHLNVLHIAKTNIYDGAANASHALDIMKGTYEGDTWHYTDPNTGEKPDVHHAILFREAIVGIAFVGSLCNSKFGYGVTGGMKGMLSDIDGAMFWDLDNLAHELGHSFGSLHTHDINGYNPLVDACGNGQCTSLVNNEQVSSGDATIMSYCQTCSGGVANIAATFGGYWYEDDRSNADNWNNNNGVLPYSQEPKRVPNVMYKHVSSRGTCVKPYLNIDIQTCSVDADCHDGRSCTRDTCNRDQQCSNALFENCCGNLMCEVGESDCGDCGPFTIATPDCSMCNLPYGIMFDVESRADVTLTSIEFKLYNGTNNVTVYTASGGFSDKQNDAAAWTKIFHGSFETEKWSFVSVDFSDISLSAGSIQACEFFQNCWNFDQLRINSDPSPHIKNYAPIVYISSTNLLATLANNTSSPLSSDDNVILLDSNRPVASEEFGPRYSNELSWVGSVIYTIKAPVTSQPTNTPSKSPSYSPSDRPSQSPSMSPSNSPSVRPTSSPNANPSMSPSLLPLTSPSTSPSTKLTLTPTLTPSTNKEVTSPPSTSPSKFTSSSPSKSPSATPIKNPSRSPSSTPLSSPTTAPSKFPSKSPLATSATPTSISPSISPSKTPSATPSHSPSNLVSTSAPSSIPSKSPSTSPTKSPSTTSSEWPSSSPSHSPSKPGATSAPSSNPSNSPSTFLTKASLSFFRDSPSTTPSERPISSPSHSPSKTGTSSTPSSSPSTSPLASPTKSPSTTPTVTTGAPTGSPSEATASPSSIPTNSPSKSPSKSPLMSSSTPPTLVPSQSPFSNPVAKPTKSPSKVGSISVVWPLQVA</sequence>
<dbReference type="PANTHER" id="PTHR33683:SF46">
    <property type="entry name" value="SUSHI DOMAIN-CONTAINING PROTEIN"/>
    <property type="match status" value="1"/>
</dbReference>
<dbReference type="SUPFAM" id="SSF55486">
    <property type="entry name" value="Metalloproteases ('zincins'), catalytic domain"/>
    <property type="match status" value="1"/>
</dbReference>
<keyword evidence="3" id="KW-0732">Signal</keyword>
<keyword evidence="1" id="KW-0862">Zinc</keyword>
<feature type="domain" description="Peptidase M12B" evidence="4">
    <location>
        <begin position="241"/>
        <end position="438"/>
    </location>
</feature>
<proteinExistence type="predicted"/>
<dbReference type="Proteomes" id="UP001516023">
    <property type="component" value="Unassembled WGS sequence"/>
</dbReference>
<dbReference type="PANTHER" id="PTHR33683">
    <property type="entry name" value="1, PUTATIVE-RELATED"/>
    <property type="match status" value="1"/>
</dbReference>
<comment type="caution">
    <text evidence="1">Lacks conserved residue(s) required for the propagation of feature annotation.</text>
</comment>
<feature type="active site" evidence="1">
    <location>
        <position position="389"/>
    </location>
</feature>
<feature type="binding site" evidence="1">
    <location>
        <position position="388"/>
    </location>
    <ligand>
        <name>Zn(2+)</name>
        <dbReference type="ChEBI" id="CHEBI:29105"/>
        <note>catalytic</note>
    </ligand>
</feature>
<dbReference type="EMBL" id="JABMIG020000069">
    <property type="protein sequence ID" value="KAL3795668.1"/>
    <property type="molecule type" value="Genomic_DNA"/>
</dbReference>
<dbReference type="PROSITE" id="PS50215">
    <property type="entry name" value="ADAM_MEPRO"/>
    <property type="match status" value="1"/>
</dbReference>
<evidence type="ECO:0000313" key="5">
    <source>
        <dbReference type="EMBL" id="KAL3795668.1"/>
    </source>
</evidence>
<gene>
    <name evidence="5" type="ORF">HJC23_002075</name>
</gene>
<feature type="chain" id="PRO_5044779283" description="Peptidase M12B domain-containing protein" evidence="3">
    <location>
        <begin position="24"/>
        <end position="1096"/>
    </location>
</feature>
<dbReference type="Pfam" id="PF13582">
    <property type="entry name" value="Reprolysin_3"/>
    <property type="match status" value="1"/>
</dbReference>
<evidence type="ECO:0000256" key="2">
    <source>
        <dbReference type="SAM" id="MobiDB-lite"/>
    </source>
</evidence>
<feature type="compositionally biased region" description="Low complexity" evidence="2">
    <location>
        <begin position="982"/>
        <end position="1069"/>
    </location>
</feature>
<keyword evidence="6" id="KW-1185">Reference proteome</keyword>
<protein>
    <recommendedName>
        <fullName evidence="4">Peptidase M12B domain-containing protein</fullName>
    </recommendedName>
</protein>